<feature type="compositionally biased region" description="Low complexity" evidence="1">
    <location>
        <begin position="713"/>
        <end position="726"/>
    </location>
</feature>
<feature type="compositionally biased region" description="Basic and acidic residues" evidence="1">
    <location>
        <begin position="698"/>
        <end position="709"/>
    </location>
</feature>
<feature type="region of interest" description="Disordered" evidence="1">
    <location>
        <begin position="193"/>
        <end position="213"/>
    </location>
</feature>
<dbReference type="OrthoDB" id="9975114at2759"/>
<sequence>MFSATSARDRLRRSMSSRSMRRARPSRDPVPINVKRIDTQALAAASRAMRTNAASSDSKAYDRVGGPAQVAIPKRRPGSSLRYSEEEASFLSNYLSTSGNHAQTFASHAGDSDCPTPNPAALPPITEPLGLDGRLNSRASSYRRLRKAKSMFTPRGKSSQSFYPSPAAETPRNAFELDRSQFHLELDLPRTLRPSPSPFSIKQQHSHGIRHAKSHDAAIELARSQFAGGSDSPALNQKASSSFYRRNKEQRAFRKTLRAASDKAPNLHSSPSAKWSSRSKSRKLSASIKSRFRRVFGISKPIEQEPVQISLDADTLATPVRGPLIDTKPAVNRDRSLDLSTIPSPLQAESPGGASLHTVTSRVTSWADSSVANTVKTRNTRHRQSLSLIEEHGDLNKHLPELPDQAPETPAAQESIHSGLNGQLSPSAIQNWANSNDLYSALMQQIRERDTRSPDEELVFGTVPQRHAIPERLSSMRSRHTVRRVASEESSIAGSFATACAQNLKSPRCRQSQRLSLASTVTRNGKNTQSSRQVGESSVIPRSSSTLFSGDETDEDTGSVVVGHLIRSKTLEDSPSIYSRTTSDDTPKESPGRMITDILDNETGTATIFASQRTTYSSPNRLHDHGSSEKYRQPSVDWRKWMSTEIGRIENTSPVREHFREAAQGGSEDEDRIFAQMLKQRAASQEKDKDGICLPTEEEHIGAGQELKRRSSSRNNFSRPFSRSSSVRTVLPSQESHPLAHENPAQPSIAEEASNSPLRSSSARHVSVLRTMSSNKGPESPTRKGRSLNVQKRRWTQEQYRRYSTRRPLTVGASSNVRSMCSYQASLQMHDENIRQQEEYEDLMDDYLQLQDIHSTVSSKRMVDIFLDSRRQQKAETAPNDTNDGEAFI</sequence>
<accession>S7ZVC7</accession>
<dbReference type="eggNOG" id="ENOG502SE9M">
    <property type="taxonomic scope" value="Eukaryota"/>
</dbReference>
<feature type="compositionally biased region" description="Basic residues" evidence="1">
    <location>
        <begin position="204"/>
        <end position="213"/>
    </location>
</feature>
<dbReference type="STRING" id="933388.S7ZVC7"/>
<feature type="compositionally biased region" description="Polar residues" evidence="1">
    <location>
        <begin position="727"/>
        <end position="736"/>
    </location>
</feature>
<feature type="compositionally biased region" description="Basic residues" evidence="1">
    <location>
        <begin position="10"/>
        <end position="24"/>
    </location>
</feature>
<feature type="compositionally biased region" description="Polar residues" evidence="1">
    <location>
        <begin position="753"/>
        <end position="777"/>
    </location>
</feature>
<evidence type="ECO:0000256" key="1">
    <source>
        <dbReference type="SAM" id="MobiDB-lite"/>
    </source>
</evidence>
<reference evidence="2 3" key="1">
    <citation type="journal article" date="2013" name="PLoS ONE">
        <title>Genomic and secretomic analyses reveal unique features of the lignocellulolytic enzyme system of Penicillium decumbens.</title>
        <authorList>
            <person name="Liu G."/>
            <person name="Zhang L."/>
            <person name="Wei X."/>
            <person name="Zou G."/>
            <person name="Qin Y."/>
            <person name="Ma L."/>
            <person name="Li J."/>
            <person name="Zheng H."/>
            <person name="Wang S."/>
            <person name="Wang C."/>
            <person name="Xun L."/>
            <person name="Zhao G.-P."/>
            <person name="Zhou Z."/>
            <person name="Qu Y."/>
        </authorList>
    </citation>
    <scope>NUCLEOTIDE SEQUENCE [LARGE SCALE GENOMIC DNA]</scope>
    <source>
        <strain evidence="3">114-2 / CGMCC 5302</strain>
    </source>
</reference>
<keyword evidence="3" id="KW-1185">Reference proteome</keyword>
<feature type="region of interest" description="Disordered" evidence="1">
    <location>
        <begin position="398"/>
        <end position="423"/>
    </location>
</feature>
<feature type="compositionally biased region" description="Basic residues" evidence="1">
    <location>
        <begin position="783"/>
        <end position="794"/>
    </location>
</feature>
<dbReference type="EMBL" id="KB644415">
    <property type="protein sequence ID" value="EPS34700.1"/>
    <property type="molecule type" value="Genomic_DNA"/>
</dbReference>
<protein>
    <submittedName>
        <fullName evidence="2">Uncharacterized protein</fullName>
    </submittedName>
</protein>
<feature type="region of interest" description="Disordered" evidence="1">
    <location>
        <begin position="520"/>
        <end position="558"/>
    </location>
</feature>
<dbReference type="HOGENOM" id="CLU_007280_0_0_1"/>
<organism evidence="2 3">
    <name type="scientific">Penicillium oxalicum (strain 114-2 / CGMCC 5302)</name>
    <name type="common">Penicillium decumbens</name>
    <dbReference type="NCBI Taxonomy" id="933388"/>
    <lineage>
        <taxon>Eukaryota</taxon>
        <taxon>Fungi</taxon>
        <taxon>Dikarya</taxon>
        <taxon>Ascomycota</taxon>
        <taxon>Pezizomycotina</taxon>
        <taxon>Eurotiomycetes</taxon>
        <taxon>Eurotiomycetidae</taxon>
        <taxon>Eurotiales</taxon>
        <taxon>Aspergillaceae</taxon>
        <taxon>Penicillium</taxon>
    </lineage>
</organism>
<feature type="region of interest" description="Disordered" evidence="1">
    <location>
        <begin position="49"/>
        <end position="83"/>
    </location>
</feature>
<name>S7ZVC7_PENO1</name>
<proteinExistence type="predicted"/>
<feature type="region of interest" description="Disordered" evidence="1">
    <location>
        <begin position="573"/>
        <end position="593"/>
    </location>
</feature>
<evidence type="ECO:0000313" key="2">
    <source>
        <dbReference type="EMBL" id="EPS34700.1"/>
    </source>
</evidence>
<feature type="region of interest" description="Disordered" evidence="1">
    <location>
        <begin position="698"/>
        <end position="800"/>
    </location>
</feature>
<dbReference type="Proteomes" id="UP000019376">
    <property type="component" value="Unassembled WGS sequence"/>
</dbReference>
<feature type="region of interest" description="Disordered" evidence="1">
    <location>
        <begin position="1"/>
        <end position="35"/>
    </location>
</feature>
<feature type="region of interest" description="Disordered" evidence="1">
    <location>
        <begin position="148"/>
        <end position="171"/>
    </location>
</feature>
<feature type="compositionally biased region" description="Polar residues" evidence="1">
    <location>
        <begin position="233"/>
        <end position="244"/>
    </location>
</feature>
<dbReference type="AlphaFoldDB" id="S7ZVC7"/>
<feature type="region of interest" description="Disordered" evidence="1">
    <location>
        <begin position="870"/>
        <end position="889"/>
    </location>
</feature>
<dbReference type="PhylomeDB" id="S7ZVC7"/>
<feature type="compositionally biased region" description="Polar residues" evidence="1">
    <location>
        <begin position="520"/>
        <end position="548"/>
    </location>
</feature>
<feature type="region of interest" description="Disordered" evidence="1">
    <location>
        <begin position="255"/>
        <end position="281"/>
    </location>
</feature>
<gene>
    <name evidence="2" type="ORF">PDE_09664</name>
</gene>
<feature type="region of interest" description="Disordered" evidence="1">
    <location>
        <begin position="227"/>
        <end position="246"/>
    </location>
</feature>
<feature type="compositionally biased region" description="Basic and acidic residues" evidence="1">
    <location>
        <begin position="582"/>
        <end position="591"/>
    </location>
</feature>
<evidence type="ECO:0000313" key="3">
    <source>
        <dbReference type="Proteomes" id="UP000019376"/>
    </source>
</evidence>